<organism evidence="2 3">
    <name type="scientific">Paenibacillus antri</name>
    <dbReference type="NCBI Taxonomy" id="2582848"/>
    <lineage>
        <taxon>Bacteria</taxon>
        <taxon>Bacillati</taxon>
        <taxon>Bacillota</taxon>
        <taxon>Bacilli</taxon>
        <taxon>Bacillales</taxon>
        <taxon>Paenibacillaceae</taxon>
        <taxon>Paenibacillus</taxon>
    </lineage>
</organism>
<dbReference type="OrthoDB" id="2112835at2"/>
<feature type="transmembrane region" description="Helical" evidence="1">
    <location>
        <begin position="174"/>
        <end position="194"/>
    </location>
</feature>
<comment type="caution">
    <text evidence="2">The sequence shown here is derived from an EMBL/GenBank/DDBJ whole genome shotgun (WGS) entry which is preliminary data.</text>
</comment>
<keyword evidence="3" id="KW-1185">Reference proteome</keyword>
<name>A0A5R9G4L4_9BACL</name>
<feature type="transmembrane region" description="Helical" evidence="1">
    <location>
        <begin position="56"/>
        <end position="76"/>
    </location>
</feature>
<dbReference type="Proteomes" id="UP000309676">
    <property type="component" value="Unassembled WGS sequence"/>
</dbReference>
<evidence type="ECO:0000256" key="1">
    <source>
        <dbReference type="SAM" id="Phobius"/>
    </source>
</evidence>
<dbReference type="RefSeq" id="WP_138198113.1">
    <property type="nucleotide sequence ID" value="NZ_VCIW01000035.1"/>
</dbReference>
<gene>
    <name evidence="2" type="ORF">FE782_30385</name>
</gene>
<evidence type="ECO:0000313" key="3">
    <source>
        <dbReference type="Proteomes" id="UP000309676"/>
    </source>
</evidence>
<evidence type="ECO:0000313" key="2">
    <source>
        <dbReference type="EMBL" id="TLS48448.1"/>
    </source>
</evidence>
<dbReference type="AlphaFoldDB" id="A0A5R9G4L4"/>
<feature type="transmembrane region" description="Helical" evidence="1">
    <location>
        <begin position="104"/>
        <end position="124"/>
    </location>
</feature>
<sequence>MIFVLSLVVPFLTVSAMAIGTGYYQLHTEWKTNSIYLLLSLPIRGWKVVTAKLAAVLSLLLLTILCIGVSFALILLRLKWGEISVSEEWPEVVPALLNLTLNSFWMYCLTVTLLILIIQFAYLCGQLVGKFKWAVTLAAGFAALYLVFRVSPILSSLLSWMPELFYGGVDFDALYLHSGPFLVLMLLCGAFLWLNGYIFEQEVEV</sequence>
<keyword evidence="1" id="KW-0472">Membrane</keyword>
<reference evidence="2 3" key="1">
    <citation type="submission" date="2019-05" db="EMBL/GenBank/DDBJ databases">
        <authorList>
            <person name="Narsing Rao M.P."/>
            <person name="Li W.J."/>
        </authorList>
    </citation>
    <scope>NUCLEOTIDE SEQUENCE [LARGE SCALE GENOMIC DNA]</scope>
    <source>
        <strain evidence="2 3">SYSU_K30003</strain>
    </source>
</reference>
<feature type="transmembrane region" description="Helical" evidence="1">
    <location>
        <begin position="131"/>
        <end position="154"/>
    </location>
</feature>
<protein>
    <submittedName>
        <fullName evidence="2">Uncharacterized protein</fullName>
    </submittedName>
</protein>
<keyword evidence="1" id="KW-1133">Transmembrane helix</keyword>
<accession>A0A5R9G4L4</accession>
<keyword evidence="1" id="KW-0812">Transmembrane</keyword>
<proteinExistence type="predicted"/>
<dbReference type="EMBL" id="VCIW01000035">
    <property type="protein sequence ID" value="TLS48448.1"/>
    <property type="molecule type" value="Genomic_DNA"/>
</dbReference>